<evidence type="ECO:0000259" key="4">
    <source>
        <dbReference type="PROSITE" id="PS51063"/>
    </source>
</evidence>
<dbReference type="Gene3D" id="1.10.10.10">
    <property type="entry name" value="Winged helix-like DNA-binding domain superfamily/Winged helix DNA-binding domain"/>
    <property type="match status" value="1"/>
</dbReference>
<sequence>MPGTLTAALVQKLTKVNRLDQNDILAIQQLPIHSKRVAAQHRFVRDGDRPSESCLIVDGFAFRSKLTPDGQRQILSLHIPGEIPDLQSLHLHVMDHDLTTLTECTLGFIKHDALRELIKMRPNVAAALWRETLVDAAIFREWIVNVGRRPARARMAHMLAELHERLALLGRTLNGSFELPITQIELADCLGLSVVHVNRTLQQLRQEGIVATERRTFHLLDQAKVEELGQFERIYLHQRPSI</sequence>
<dbReference type="InterPro" id="IPR036390">
    <property type="entry name" value="WH_DNA-bd_sf"/>
</dbReference>
<accession>A0ABS0PGL1</accession>
<keyword evidence="2" id="KW-0238">DNA-binding</keyword>
<dbReference type="InterPro" id="IPR036388">
    <property type="entry name" value="WH-like_DNA-bd_sf"/>
</dbReference>
<keyword evidence="1" id="KW-0805">Transcription regulation</keyword>
<evidence type="ECO:0000313" key="5">
    <source>
        <dbReference type="EMBL" id="MBH5392244.1"/>
    </source>
</evidence>
<reference evidence="5 6" key="1">
    <citation type="submission" date="2020-07" db="EMBL/GenBank/DDBJ databases">
        <title>Bradyrhizobium diversity isolated from nodules of indigenous legumes of Western Australia.</title>
        <authorList>
            <person name="Klepa M.S."/>
        </authorList>
    </citation>
    <scope>NUCLEOTIDE SEQUENCE [LARGE SCALE GENOMIC DNA]</scope>
    <source>
        <strain evidence="5 6">CNPSo 4019</strain>
    </source>
</reference>
<organism evidence="5 6">
    <name type="scientific">Bradyrhizobium diversitatis</name>
    <dbReference type="NCBI Taxonomy" id="2755406"/>
    <lineage>
        <taxon>Bacteria</taxon>
        <taxon>Pseudomonadati</taxon>
        <taxon>Pseudomonadota</taxon>
        <taxon>Alphaproteobacteria</taxon>
        <taxon>Hyphomicrobiales</taxon>
        <taxon>Nitrobacteraceae</taxon>
        <taxon>Bradyrhizobium</taxon>
    </lineage>
</organism>
<dbReference type="Gene3D" id="2.60.120.10">
    <property type="entry name" value="Jelly Rolls"/>
    <property type="match status" value="1"/>
</dbReference>
<protein>
    <submittedName>
        <fullName evidence="5">Crp/Fnr family transcriptional regulator</fullName>
    </submittedName>
</protein>
<dbReference type="SMART" id="SM00419">
    <property type="entry name" value="HTH_CRP"/>
    <property type="match status" value="1"/>
</dbReference>
<evidence type="ECO:0000256" key="3">
    <source>
        <dbReference type="ARBA" id="ARBA00023163"/>
    </source>
</evidence>
<comment type="caution">
    <text evidence="5">The sequence shown here is derived from an EMBL/GenBank/DDBJ whole genome shotgun (WGS) entry which is preliminary data.</text>
</comment>
<name>A0ABS0PGL1_9BRAD</name>
<dbReference type="Pfam" id="PF13545">
    <property type="entry name" value="HTH_Crp_2"/>
    <property type="match status" value="1"/>
</dbReference>
<dbReference type="SUPFAM" id="SSF51206">
    <property type="entry name" value="cAMP-binding domain-like"/>
    <property type="match status" value="1"/>
</dbReference>
<dbReference type="Pfam" id="PF00027">
    <property type="entry name" value="cNMP_binding"/>
    <property type="match status" value="1"/>
</dbReference>
<dbReference type="InterPro" id="IPR000595">
    <property type="entry name" value="cNMP-bd_dom"/>
</dbReference>
<evidence type="ECO:0000313" key="6">
    <source>
        <dbReference type="Proteomes" id="UP001194539"/>
    </source>
</evidence>
<gene>
    <name evidence="5" type="ORF">H1B27_39275</name>
</gene>
<dbReference type="CDD" id="cd00038">
    <property type="entry name" value="CAP_ED"/>
    <property type="match status" value="1"/>
</dbReference>
<keyword evidence="3" id="KW-0804">Transcription</keyword>
<evidence type="ECO:0000256" key="1">
    <source>
        <dbReference type="ARBA" id="ARBA00023015"/>
    </source>
</evidence>
<dbReference type="InterPro" id="IPR018490">
    <property type="entry name" value="cNMP-bd_dom_sf"/>
</dbReference>
<dbReference type="RefSeq" id="WP_197969728.1">
    <property type="nucleotide sequence ID" value="NZ_JACEGD010000082.1"/>
</dbReference>
<proteinExistence type="predicted"/>
<dbReference type="PROSITE" id="PS51063">
    <property type="entry name" value="HTH_CRP_2"/>
    <property type="match status" value="1"/>
</dbReference>
<evidence type="ECO:0000256" key="2">
    <source>
        <dbReference type="ARBA" id="ARBA00023125"/>
    </source>
</evidence>
<dbReference type="InterPro" id="IPR012318">
    <property type="entry name" value="HTH_CRP"/>
</dbReference>
<feature type="domain" description="HTH crp-type" evidence="4">
    <location>
        <begin position="149"/>
        <end position="223"/>
    </location>
</feature>
<dbReference type="EMBL" id="JACEGD010000082">
    <property type="protein sequence ID" value="MBH5392244.1"/>
    <property type="molecule type" value="Genomic_DNA"/>
</dbReference>
<keyword evidence="6" id="KW-1185">Reference proteome</keyword>
<dbReference type="Proteomes" id="UP001194539">
    <property type="component" value="Unassembled WGS sequence"/>
</dbReference>
<dbReference type="SUPFAM" id="SSF46785">
    <property type="entry name" value="Winged helix' DNA-binding domain"/>
    <property type="match status" value="1"/>
</dbReference>
<dbReference type="InterPro" id="IPR014710">
    <property type="entry name" value="RmlC-like_jellyroll"/>
</dbReference>